<dbReference type="AlphaFoldDB" id="A0A1S3DQ72"/>
<sequence length="146" mass="16269">MIDILVPDIPEGLEFKIKRERYLAKQALQDSETMMNVATGLVELPTKYSRMVLDLTAELGGVTTPRTNISESSQPNRNSKKLLSRQSESTASTTSLTTVITEVKPILKSRKSATCIDLTSTEDENDENHLRKNTMKQRSKSEHGSS</sequence>
<feature type="region of interest" description="Disordered" evidence="1">
    <location>
        <begin position="111"/>
        <end position="146"/>
    </location>
</feature>
<accession>A0A1S3DQ72</accession>
<dbReference type="GeneID" id="103522782"/>
<evidence type="ECO:0000313" key="3">
    <source>
        <dbReference type="RefSeq" id="XP_008486097.1"/>
    </source>
</evidence>
<feature type="compositionally biased region" description="Low complexity" evidence="1">
    <location>
        <begin position="87"/>
        <end position="97"/>
    </location>
</feature>
<evidence type="ECO:0000256" key="1">
    <source>
        <dbReference type="SAM" id="MobiDB-lite"/>
    </source>
</evidence>
<keyword evidence="2" id="KW-1185">Reference proteome</keyword>
<dbReference type="RefSeq" id="XP_008486097.1">
    <property type="nucleotide sequence ID" value="XM_008487875.2"/>
</dbReference>
<evidence type="ECO:0000313" key="2">
    <source>
        <dbReference type="Proteomes" id="UP000079169"/>
    </source>
</evidence>
<dbReference type="PaxDb" id="121845-A0A1S3DQ72"/>
<feature type="compositionally biased region" description="Polar residues" evidence="1">
    <location>
        <begin position="64"/>
        <end position="77"/>
    </location>
</feature>
<name>A0A1S3DQ72_DIACI</name>
<reference evidence="3" key="1">
    <citation type="submission" date="2025-08" db="UniProtKB">
        <authorList>
            <consortium name="RefSeq"/>
        </authorList>
    </citation>
    <scope>IDENTIFICATION</scope>
</reference>
<dbReference type="KEGG" id="dci:103522782"/>
<dbReference type="Proteomes" id="UP000079169">
    <property type="component" value="Unplaced"/>
</dbReference>
<feature type="region of interest" description="Disordered" evidence="1">
    <location>
        <begin position="59"/>
        <end position="97"/>
    </location>
</feature>
<proteinExistence type="predicted"/>
<organism evidence="2 3">
    <name type="scientific">Diaphorina citri</name>
    <name type="common">Asian citrus psyllid</name>
    <dbReference type="NCBI Taxonomy" id="121845"/>
    <lineage>
        <taxon>Eukaryota</taxon>
        <taxon>Metazoa</taxon>
        <taxon>Ecdysozoa</taxon>
        <taxon>Arthropoda</taxon>
        <taxon>Hexapoda</taxon>
        <taxon>Insecta</taxon>
        <taxon>Pterygota</taxon>
        <taxon>Neoptera</taxon>
        <taxon>Paraneoptera</taxon>
        <taxon>Hemiptera</taxon>
        <taxon>Sternorrhyncha</taxon>
        <taxon>Psylloidea</taxon>
        <taxon>Psyllidae</taxon>
        <taxon>Diaphorininae</taxon>
        <taxon>Diaphorina</taxon>
    </lineage>
</organism>
<gene>
    <name evidence="3" type="primary">LOC103522782</name>
</gene>
<protein>
    <submittedName>
        <fullName evidence="3">Uncharacterized protein LOC103522782</fullName>
    </submittedName>
</protein>